<dbReference type="SUPFAM" id="SSF53659">
    <property type="entry name" value="Isocitrate/Isopropylmalate dehydrogenase-like"/>
    <property type="match status" value="1"/>
</dbReference>
<comment type="catalytic activity">
    <reaction evidence="1">
        <text>(2R,3S)-3-isopropylmalate + NAD(+) = 4-methyl-2-oxopentanoate + CO2 + NADH</text>
        <dbReference type="Rhea" id="RHEA:32271"/>
        <dbReference type="ChEBI" id="CHEBI:16526"/>
        <dbReference type="ChEBI" id="CHEBI:17865"/>
        <dbReference type="ChEBI" id="CHEBI:35121"/>
        <dbReference type="ChEBI" id="CHEBI:57540"/>
        <dbReference type="ChEBI" id="CHEBI:57945"/>
        <dbReference type="EC" id="1.1.1.85"/>
    </reaction>
</comment>
<dbReference type="PANTHER" id="PTHR42979">
    <property type="entry name" value="3-ISOPROPYLMALATE DEHYDROGENASE"/>
    <property type="match status" value="1"/>
</dbReference>
<feature type="domain" description="Isopropylmalate dehydrogenase-like" evidence="19">
    <location>
        <begin position="10"/>
        <end position="348"/>
    </location>
</feature>
<dbReference type="InterPro" id="IPR004429">
    <property type="entry name" value="Isopropylmalate_DH"/>
</dbReference>
<reference evidence="20" key="2">
    <citation type="submission" date="2020-09" db="EMBL/GenBank/DDBJ databases">
        <authorList>
            <person name="Sun Q."/>
            <person name="Kim S."/>
        </authorList>
    </citation>
    <scope>NUCLEOTIDE SEQUENCE</scope>
    <source>
        <strain evidence="20">KCTC 12988</strain>
    </source>
</reference>
<keyword evidence="15" id="KW-0464">Manganese</keyword>
<dbReference type="EC" id="1.1.1.85" evidence="7"/>
<evidence type="ECO:0000313" key="21">
    <source>
        <dbReference type="Proteomes" id="UP000644507"/>
    </source>
</evidence>
<comment type="caution">
    <text evidence="20">The sequence shown here is derived from an EMBL/GenBank/DDBJ whole genome shotgun (WGS) entry which is preliminary data.</text>
</comment>
<evidence type="ECO:0000256" key="11">
    <source>
        <dbReference type="ARBA" id="ARBA00022723"/>
    </source>
</evidence>
<dbReference type="Pfam" id="PF00180">
    <property type="entry name" value="Iso_dh"/>
    <property type="match status" value="1"/>
</dbReference>
<evidence type="ECO:0000256" key="16">
    <source>
        <dbReference type="ARBA" id="ARBA00023304"/>
    </source>
</evidence>
<dbReference type="PROSITE" id="PS00470">
    <property type="entry name" value="IDH_IMDH"/>
    <property type="match status" value="1"/>
</dbReference>
<dbReference type="InterPro" id="IPR019818">
    <property type="entry name" value="IsoCit/isopropylmalate_DH_CS"/>
</dbReference>
<comment type="pathway">
    <text evidence="4">Amino-acid biosynthesis; L-leucine biosynthesis; L-leucine from 3-methyl-2-oxobutanoate: step 3/4.</text>
</comment>
<evidence type="ECO:0000256" key="8">
    <source>
        <dbReference type="ARBA" id="ARBA00019276"/>
    </source>
</evidence>
<keyword evidence="14" id="KW-0520">NAD</keyword>
<dbReference type="GO" id="GO:0000287">
    <property type="term" value="F:magnesium ion binding"/>
    <property type="evidence" value="ECO:0007669"/>
    <property type="project" value="InterPro"/>
</dbReference>
<organism evidence="20 21">
    <name type="scientific">Roseibacillus persicicus</name>
    <dbReference type="NCBI Taxonomy" id="454148"/>
    <lineage>
        <taxon>Bacteria</taxon>
        <taxon>Pseudomonadati</taxon>
        <taxon>Verrucomicrobiota</taxon>
        <taxon>Verrucomicrobiia</taxon>
        <taxon>Verrucomicrobiales</taxon>
        <taxon>Verrucomicrobiaceae</taxon>
        <taxon>Roseibacillus</taxon>
    </lineage>
</organism>
<keyword evidence="10" id="KW-0028">Amino-acid biosynthesis</keyword>
<evidence type="ECO:0000256" key="9">
    <source>
        <dbReference type="ARBA" id="ARBA00022430"/>
    </source>
</evidence>
<comment type="cofactor">
    <cofactor evidence="2">
        <name>Mn(2+)</name>
        <dbReference type="ChEBI" id="CHEBI:29035"/>
    </cofactor>
</comment>
<dbReference type="Proteomes" id="UP000644507">
    <property type="component" value="Unassembled WGS sequence"/>
</dbReference>
<reference evidence="20" key="1">
    <citation type="journal article" date="2014" name="Int. J. Syst. Evol. Microbiol.">
        <title>Complete genome sequence of Corynebacterium casei LMG S-19264T (=DSM 44701T), isolated from a smear-ripened cheese.</title>
        <authorList>
            <consortium name="US DOE Joint Genome Institute (JGI-PGF)"/>
            <person name="Walter F."/>
            <person name="Albersmeier A."/>
            <person name="Kalinowski J."/>
            <person name="Ruckert C."/>
        </authorList>
    </citation>
    <scope>NUCLEOTIDE SEQUENCE</scope>
    <source>
        <strain evidence="20">KCTC 12988</strain>
    </source>
</reference>
<dbReference type="Gene3D" id="3.40.718.10">
    <property type="entry name" value="Isopropylmalate Dehydrogenase"/>
    <property type="match status" value="1"/>
</dbReference>
<evidence type="ECO:0000256" key="13">
    <source>
        <dbReference type="ARBA" id="ARBA00023002"/>
    </source>
</evidence>
<comment type="subunit">
    <text evidence="6">Homodimer.</text>
</comment>
<evidence type="ECO:0000313" key="20">
    <source>
        <dbReference type="EMBL" id="GHC62374.1"/>
    </source>
</evidence>
<keyword evidence="11" id="KW-0479">Metal-binding</keyword>
<comment type="similarity">
    <text evidence="5">Belongs to the isocitrate and isopropylmalate dehydrogenases family. LeuB type 1 subfamily.</text>
</comment>
<dbReference type="RefSeq" id="WP_189572194.1">
    <property type="nucleotide sequence ID" value="NZ_BMXI01000015.1"/>
</dbReference>
<evidence type="ECO:0000256" key="10">
    <source>
        <dbReference type="ARBA" id="ARBA00022605"/>
    </source>
</evidence>
<dbReference type="PANTHER" id="PTHR42979:SF1">
    <property type="entry name" value="3-ISOPROPYLMALATE DEHYDROGENASE"/>
    <property type="match status" value="1"/>
</dbReference>
<gene>
    <name evidence="20" type="primary">leuB</name>
    <name evidence="20" type="ORF">GCM10007100_32230</name>
</gene>
<dbReference type="GO" id="GO:0005829">
    <property type="term" value="C:cytosol"/>
    <property type="evidence" value="ECO:0007669"/>
    <property type="project" value="TreeGrafter"/>
</dbReference>
<evidence type="ECO:0000256" key="4">
    <source>
        <dbReference type="ARBA" id="ARBA00004762"/>
    </source>
</evidence>
<evidence type="ECO:0000256" key="7">
    <source>
        <dbReference type="ARBA" id="ARBA00013101"/>
    </source>
</evidence>
<keyword evidence="9" id="KW-0432">Leucine biosynthesis</keyword>
<comment type="cofactor">
    <cofactor evidence="3">
        <name>Mg(2+)</name>
        <dbReference type="ChEBI" id="CHEBI:18420"/>
    </cofactor>
</comment>
<dbReference type="GO" id="GO:0009098">
    <property type="term" value="P:L-leucine biosynthetic process"/>
    <property type="evidence" value="ECO:0007669"/>
    <property type="project" value="UniProtKB-KW"/>
</dbReference>
<name>A0A918TTK4_9BACT</name>
<evidence type="ECO:0000256" key="2">
    <source>
        <dbReference type="ARBA" id="ARBA00001936"/>
    </source>
</evidence>
<evidence type="ECO:0000256" key="14">
    <source>
        <dbReference type="ARBA" id="ARBA00023027"/>
    </source>
</evidence>
<accession>A0A918TTK4</accession>
<dbReference type="FunFam" id="3.40.718.10:FF:000006">
    <property type="entry name" value="3-isopropylmalate dehydrogenase"/>
    <property type="match status" value="1"/>
</dbReference>
<sequence>MILVSQPNYNIAVLPGDGIGPEVTSAAVAVLDALQASGPGFSLSYSEHSVGAGEFLKSGNPLPDEAFEACRASHAVLLGAMGLPGVRWPDGREMTPQIDLRERLDLYAGPRPIYLYSADDSPLRGYQPGEIDFVIVRENTEGLFSARGSVQPEDRLSASDVLHLTRKGCERICRYAFEEAMRRRKKCSLVDKANVLPTMVFFREIFDEVAKDFPEVATEHIYVDAAALFLVQRPQSFDVLVTENMFGDILSDLAAGLVGGMGMAPSGDIGTDCAVFQPSHGTAPDIAGQGKANPVGTILSAALMLDWLGEKEAAIRIQKAVKMALSNPAHRTPDMGGKESTGSLTEKIIANL</sequence>
<dbReference type="SMART" id="SM01329">
    <property type="entry name" value="Iso_dh"/>
    <property type="match status" value="1"/>
</dbReference>
<proteinExistence type="inferred from homology"/>
<keyword evidence="13" id="KW-0560">Oxidoreductase</keyword>
<keyword evidence="12" id="KW-0460">Magnesium</keyword>
<keyword evidence="21" id="KW-1185">Reference proteome</keyword>
<evidence type="ECO:0000256" key="5">
    <source>
        <dbReference type="ARBA" id="ARBA00008319"/>
    </source>
</evidence>
<evidence type="ECO:0000256" key="15">
    <source>
        <dbReference type="ARBA" id="ARBA00023211"/>
    </source>
</evidence>
<evidence type="ECO:0000256" key="18">
    <source>
        <dbReference type="ARBA" id="ARBA00033138"/>
    </source>
</evidence>
<keyword evidence="16" id="KW-0100">Branched-chain amino acid biosynthesis</keyword>
<dbReference type="GO" id="GO:0003862">
    <property type="term" value="F:3-isopropylmalate dehydrogenase activity"/>
    <property type="evidence" value="ECO:0007669"/>
    <property type="project" value="UniProtKB-EC"/>
</dbReference>
<evidence type="ECO:0000256" key="6">
    <source>
        <dbReference type="ARBA" id="ARBA00011738"/>
    </source>
</evidence>
<evidence type="ECO:0000256" key="12">
    <source>
        <dbReference type="ARBA" id="ARBA00022842"/>
    </source>
</evidence>
<evidence type="ECO:0000256" key="1">
    <source>
        <dbReference type="ARBA" id="ARBA00000624"/>
    </source>
</evidence>
<dbReference type="EMBL" id="BMXI01000015">
    <property type="protein sequence ID" value="GHC62374.1"/>
    <property type="molecule type" value="Genomic_DNA"/>
</dbReference>
<evidence type="ECO:0000256" key="3">
    <source>
        <dbReference type="ARBA" id="ARBA00001946"/>
    </source>
</evidence>
<dbReference type="AlphaFoldDB" id="A0A918TTK4"/>
<protein>
    <recommendedName>
        <fullName evidence="8">3-isopropylmalate dehydrogenase</fullName>
        <ecNumber evidence="7">1.1.1.85</ecNumber>
    </recommendedName>
    <alternativeName>
        <fullName evidence="18">3-IPM-DH</fullName>
    </alternativeName>
    <alternativeName>
        <fullName evidence="17">Beta-IPM dehydrogenase</fullName>
    </alternativeName>
</protein>
<dbReference type="InterPro" id="IPR024084">
    <property type="entry name" value="IsoPropMal-DH-like_dom"/>
</dbReference>
<evidence type="ECO:0000256" key="17">
    <source>
        <dbReference type="ARBA" id="ARBA00030010"/>
    </source>
</evidence>
<evidence type="ECO:0000259" key="19">
    <source>
        <dbReference type="SMART" id="SM01329"/>
    </source>
</evidence>
<dbReference type="GO" id="GO:0051287">
    <property type="term" value="F:NAD binding"/>
    <property type="evidence" value="ECO:0007669"/>
    <property type="project" value="InterPro"/>
</dbReference>